<evidence type="ECO:0000313" key="3">
    <source>
        <dbReference type="Proteomes" id="UP000298030"/>
    </source>
</evidence>
<feature type="region of interest" description="Disordered" evidence="1">
    <location>
        <begin position="116"/>
        <end position="164"/>
    </location>
</feature>
<feature type="region of interest" description="Disordered" evidence="1">
    <location>
        <begin position="1"/>
        <end position="76"/>
    </location>
</feature>
<evidence type="ECO:0000313" key="2">
    <source>
        <dbReference type="EMBL" id="TEB39149.1"/>
    </source>
</evidence>
<dbReference type="AlphaFoldDB" id="A0A4Y7TZY7"/>
<feature type="compositionally biased region" description="Basic and acidic residues" evidence="1">
    <location>
        <begin position="146"/>
        <end position="164"/>
    </location>
</feature>
<sequence length="222" mass="24302">MSAPAAIATASSSRARPQARKKANDDASYFGPSTSTSGASGIKRQAADKLEGEPRVKRKRVDAAATVQAAAKTNTTESEIRLSLVEFTKMSVDELHRYMSQFDIVPPIYPSPMLPDDPPAPAYLGTAPRHASRAPSPPNQTPANRPRRESREAQRRSSRLLEDDIPYRTPALADISELQGVLAKMVEKHFREQVTINGREEVDTLASFMCAVEKAKGSRNRS</sequence>
<dbReference type="STRING" id="71717.A0A4Y7TZY7"/>
<evidence type="ECO:0008006" key="4">
    <source>
        <dbReference type="Google" id="ProtNLM"/>
    </source>
</evidence>
<feature type="compositionally biased region" description="Low complexity" evidence="1">
    <location>
        <begin position="63"/>
        <end position="76"/>
    </location>
</feature>
<proteinExistence type="predicted"/>
<dbReference type="OrthoDB" id="3361956at2759"/>
<accession>A0A4Y7TZY7</accession>
<organism evidence="2 3">
    <name type="scientific">Coprinellus micaceus</name>
    <name type="common">Glistening ink-cap mushroom</name>
    <name type="synonym">Coprinus micaceus</name>
    <dbReference type="NCBI Taxonomy" id="71717"/>
    <lineage>
        <taxon>Eukaryota</taxon>
        <taxon>Fungi</taxon>
        <taxon>Dikarya</taxon>
        <taxon>Basidiomycota</taxon>
        <taxon>Agaricomycotina</taxon>
        <taxon>Agaricomycetes</taxon>
        <taxon>Agaricomycetidae</taxon>
        <taxon>Agaricales</taxon>
        <taxon>Agaricineae</taxon>
        <taxon>Psathyrellaceae</taxon>
        <taxon>Coprinellus</taxon>
    </lineage>
</organism>
<gene>
    <name evidence="2" type="ORF">FA13DRAFT_1725111</name>
</gene>
<feature type="compositionally biased region" description="Basic and acidic residues" evidence="1">
    <location>
        <begin position="45"/>
        <end position="55"/>
    </location>
</feature>
<dbReference type="EMBL" id="QPFP01000002">
    <property type="protein sequence ID" value="TEB39149.1"/>
    <property type="molecule type" value="Genomic_DNA"/>
</dbReference>
<protein>
    <recommendedName>
        <fullName evidence="4">Histone deacetylase complex subunit SAP30 Sin3 binding domain-containing protein</fullName>
    </recommendedName>
</protein>
<reference evidence="2 3" key="1">
    <citation type="journal article" date="2019" name="Nat. Ecol. Evol.">
        <title>Megaphylogeny resolves global patterns of mushroom evolution.</title>
        <authorList>
            <person name="Varga T."/>
            <person name="Krizsan K."/>
            <person name="Foldi C."/>
            <person name="Dima B."/>
            <person name="Sanchez-Garcia M."/>
            <person name="Sanchez-Ramirez S."/>
            <person name="Szollosi G.J."/>
            <person name="Szarkandi J.G."/>
            <person name="Papp V."/>
            <person name="Albert L."/>
            <person name="Andreopoulos W."/>
            <person name="Angelini C."/>
            <person name="Antonin V."/>
            <person name="Barry K.W."/>
            <person name="Bougher N.L."/>
            <person name="Buchanan P."/>
            <person name="Buyck B."/>
            <person name="Bense V."/>
            <person name="Catcheside P."/>
            <person name="Chovatia M."/>
            <person name="Cooper J."/>
            <person name="Damon W."/>
            <person name="Desjardin D."/>
            <person name="Finy P."/>
            <person name="Geml J."/>
            <person name="Haridas S."/>
            <person name="Hughes K."/>
            <person name="Justo A."/>
            <person name="Karasinski D."/>
            <person name="Kautmanova I."/>
            <person name="Kiss B."/>
            <person name="Kocsube S."/>
            <person name="Kotiranta H."/>
            <person name="LaButti K.M."/>
            <person name="Lechner B.E."/>
            <person name="Liimatainen K."/>
            <person name="Lipzen A."/>
            <person name="Lukacs Z."/>
            <person name="Mihaltcheva S."/>
            <person name="Morgado L.N."/>
            <person name="Niskanen T."/>
            <person name="Noordeloos M.E."/>
            <person name="Ohm R.A."/>
            <person name="Ortiz-Santana B."/>
            <person name="Ovrebo C."/>
            <person name="Racz N."/>
            <person name="Riley R."/>
            <person name="Savchenko A."/>
            <person name="Shiryaev A."/>
            <person name="Soop K."/>
            <person name="Spirin V."/>
            <person name="Szebenyi C."/>
            <person name="Tomsovsky M."/>
            <person name="Tulloss R.E."/>
            <person name="Uehling J."/>
            <person name="Grigoriev I.V."/>
            <person name="Vagvolgyi C."/>
            <person name="Papp T."/>
            <person name="Martin F.M."/>
            <person name="Miettinen O."/>
            <person name="Hibbett D.S."/>
            <person name="Nagy L.G."/>
        </authorList>
    </citation>
    <scope>NUCLEOTIDE SEQUENCE [LARGE SCALE GENOMIC DNA]</scope>
    <source>
        <strain evidence="2 3">FP101781</strain>
    </source>
</reference>
<name>A0A4Y7TZY7_COPMI</name>
<keyword evidence="3" id="KW-1185">Reference proteome</keyword>
<dbReference type="Proteomes" id="UP000298030">
    <property type="component" value="Unassembled WGS sequence"/>
</dbReference>
<feature type="compositionally biased region" description="Low complexity" evidence="1">
    <location>
        <begin position="1"/>
        <end position="16"/>
    </location>
</feature>
<comment type="caution">
    <text evidence="2">The sequence shown here is derived from an EMBL/GenBank/DDBJ whole genome shotgun (WGS) entry which is preliminary data.</text>
</comment>
<evidence type="ECO:0000256" key="1">
    <source>
        <dbReference type="SAM" id="MobiDB-lite"/>
    </source>
</evidence>